<reference evidence="4" key="1">
    <citation type="journal article" date="2019" name="Int. J. Syst. Evol. Microbiol.">
        <title>The Global Catalogue of Microorganisms (GCM) 10K type strain sequencing project: providing services to taxonomists for standard genome sequencing and annotation.</title>
        <authorList>
            <consortium name="The Broad Institute Genomics Platform"/>
            <consortium name="The Broad Institute Genome Sequencing Center for Infectious Disease"/>
            <person name="Wu L."/>
            <person name="Ma J."/>
        </authorList>
    </citation>
    <scope>NUCLEOTIDE SEQUENCE [LARGE SCALE GENOMIC DNA]</scope>
    <source>
        <strain evidence="4">JCM 12696</strain>
    </source>
</reference>
<organism evidence="3 4">
    <name type="scientific">Streptomyces hebeiensis</name>
    <dbReference type="NCBI Taxonomy" id="229486"/>
    <lineage>
        <taxon>Bacteria</taxon>
        <taxon>Bacillati</taxon>
        <taxon>Actinomycetota</taxon>
        <taxon>Actinomycetes</taxon>
        <taxon>Kitasatosporales</taxon>
        <taxon>Streptomycetaceae</taxon>
        <taxon>Streptomyces</taxon>
    </lineage>
</organism>
<dbReference type="SUPFAM" id="SSF54593">
    <property type="entry name" value="Glyoxalase/Bleomycin resistance protein/Dihydroxybiphenyl dioxygenase"/>
    <property type="match status" value="1"/>
</dbReference>
<proteinExistence type="predicted"/>
<feature type="domain" description="VOC" evidence="2">
    <location>
        <begin position="41"/>
        <end position="152"/>
    </location>
</feature>
<evidence type="ECO:0000256" key="1">
    <source>
        <dbReference type="SAM" id="MobiDB-lite"/>
    </source>
</evidence>
<evidence type="ECO:0000259" key="2">
    <source>
        <dbReference type="PROSITE" id="PS51819"/>
    </source>
</evidence>
<keyword evidence="4" id="KW-1185">Reference proteome</keyword>
<dbReference type="PROSITE" id="PS51819">
    <property type="entry name" value="VOC"/>
    <property type="match status" value="1"/>
</dbReference>
<name>A0ABP4FRQ7_9ACTN</name>
<evidence type="ECO:0000313" key="3">
    <source>
        <dbReference type="EMBL" id="GAA1193867.1"/>
    </source>
</evidence>
<protein>
    <recommendedName>
        <fullName evidence="2">VOC domain-containing protein</fullName>
    </recommendedName>
</protein>
<evidence type="ECO:0000313" key="4">
    <source>
        <dbReference type="Proteomes" id="UP001501371"/>
    </source>
</evidence>
<comment type="caution">
    <text evidence="3">The sequence shown here is derived from an EMBL/GenBank/DDBJ whole genome shotgun (WGS) entry which is preliminary data.</text>
</comment>
<dbReference type="Proteomes" id="UP001501371">
    <property type="component" value="Unassembled WGS sequence"/>
</dbReference>
<dbReference type="InterPro" id="IPR004360">
    <property type="entry name" value="Glyas_Fos-R_dOase_dom"/>
</dbReference>
<dbReference type="InterPro" id="IPR029068">
    <property type="entry name" value="Glyas_Bleomycin-R_OHBP_Dase"/>
</dbReference>
<dbReference type="Pfam" id="PF00903">
    <property type="entry name" value="Glyoxalase"/>
    <property type="match status" value="1"/>
</dbReference>
<dbReference type="InterPro" id="IPR037523">
    <property type="entry name" value="VOC_core"/>
</dbReference>
<sequence>MYARDTDASATDRASGGRRETSGTHRLPRAAARPTNLTRMEILGTTLRICVDDLETSVAFYERLTGTSALRFERGGVSVAAVGCFLLMSGPASEIDVLRKVTATIAVKDVDEALTALTEVGGQVLAGPVPTPAGRNLIALHPDGSIFEYVDRNAAAQ</sequence>
<feature type="region of interest" description="Disordered" evidence="1">
    <location>
        <begin position="1"/>
        <end position="31"/>
    </location>
</feature>
<gene>
    <name evidence="3" type="ORF">GCM10009654_58790</name>
</gene>
<dbReference type="EMBL" id="BAAAKV010000071">
    <property type="protein sequence ID" value="GAA1193867.1"/>
    <property type="molecule type" value="Genomic_DNA"/>
</dbReference>
<dbReference type="Gene3D" id="3.10.180.10">
    <property type="entry name" value="2,3-Dihydroxybiphenyl 1,2-Dioxygenase, domain 1"/>
    <property type="match status" value="1"/>
</dbReference>
<accession>A0ABP4FRQ7</accession>